<organism evidence="3 4">
    <name type="scientific">Litchfieldia salsa</name>
    <dbReference type="NCBI Taxonomy" id="930152"/>
    <lineage>
        <taxon>Bacteria</taxon>
        <taxon>Bacillati</taxon>
        <taxon>Bacillota</taxon>
        <taxon>Bacilli</taxon>
        <taxon>Bacillales</taxon>
        <taxon>Bacillaceae</taxon>
        <taxon>Litchfieldia</taxon>
    </lineage>
</organism>
<dbReference type="PANTHER" id="PTHR43681:SF1">
    <property type="entry name" value="SARCALUMENIN"/>
    <property type="match status" value="1"/>
</dbReference>
<dbReference type="InterPro" id="IPR011990">
    <property type="entry name" value="TPR-like_helical_dom_sf"/>
</dbReference>
<accession>A0A1H0W508</accession>
<feature type="coiled-coil region" evidence="1">
    <location>
        <begin position="629"/>
        <end position="660"/>
    </location>
</feature>
<dbReference type="PANTHER" id="PTHR43681">
    <property type="entry name" value="TRANSMEMBRANE GTPASE FZO"/>
    <property type="match status" value="1"/>
</dbReference>
<dbReference type="InterPro" id="IPR027417">
    <property type="entry name" value="P-loop_NTPase"/>
</dbReference>
<dbReference type="RefSeq" id="WP_090856686.1">
    <property type="nucleotide sequence ID" value="NZ_FNJU01000009.1"/>
</dbReference>
<evidence type="ECO:0000313" key="4">
    <source>
        <dbReference type="Proteomes" id="UP000199159"/>
    </source>
</evidence>
<dbReference type="STRING" id="930152.SAMN05216565_10972"/>
<dbReference type="InterPro" id="IPR045063">
    <property type="entry name" value="Dynamin_N"/>
</dbReference>
<evidence type="ECO:0000256" key="1">
    <source>
        <dbReference type="SAM" id="Coils"/>
    </source>
</evidence>
<dbReference type="InterPro" id="IPR051943">
    <property type="entry name" value="TRAFAC_Dynamin-like_GTPase"/>
</dbReference>
<dbReference type="AlphaFoldDB" id="A0A1H0W508"/>
<feature type="domain" description="Dynamin N-terminal" evidence="2">
    <location>
        <begin position="383"/>
        <end position="541"/>
    </location>
</feature>
<dbReference type="Gene3D" id="1.25.40.10">
    <property type="entry name" value="Tetratricopeptide repeat domain"/>
    <property type="match status" value="1"/>
</dbReference>
<name>A0A1H0W508_9BACI</name>
<evidence type="ECO:0000313" key="3">
    <source>
        <dbReference type="EMBL" id="SDP85812.1"/>
    </source>
</evidence>
<protein>
    <submittedName>
        <fullName evidence="3">Dynamin family protein</fullName>
    </submittedName>
</protein>
<keyword evidence="4" id="KW-1185">Reference proteome</keyword>
<dbReference type="Proteomes" id="UP000199159">
    <property type="component" value="Unassembled WGS sequence"/>
</dbReference>
<dbReference type="Pfam" id="PF00350">
    <property type="entry name" value="Dynamin_N"/>
    <property type="match status" value="1"/>
</dbReference>
<proteinExistence type="predicted"/>
<dbReference type="SUPFAM" id="SSF52540">
    <property type="entry name" value="P-loop containing nucleoside triphosphate hydrolases"/>
    <property type="match status" value="1"/>
</dbReference>
<dbReference type="EMBL" id="FNJU01000009">
    <property type="protein sequence ID" value="SDP85812.1"/>
    <property type="molecule type" value="Genomic_DNA"/>
</dbReference>
<dbReference type="Gene3D" id="3.40.50.300">
    <property type="entry name" value="P-loop containing nucleotide triphosphate hydrolases"/>
    <property type="match status" value="1"/>
</dbReference>
<sequence length="927" mass="108103">MVRINEEKLTEKQFYQTRVKGHSQLEDLLSLSKQLNGLTARDSEQLNEVRFAQAELYFSLEDYETAIYKWEQINQSSPLSGWASKNIGDSYAILGFTKNAESTYQSIHTSSTVLKMESLLAQYSLNVSQQKTDKLLPIIDKLVATDWSYKDVFELAISFYEEKEEYLSAFTLVVTKLEKEFNASLLAKIFSYVQLTEANKLNPAFTVPRLLKLLWREDQGSLNTCFQMLHTYYLDSNYFINWLDNLFVAIQDSADHFGKFLLDGQSGSFYQMINGLVSPSYKMKEIEHVITMHLPAYIQMCESLPLKHAMVSLMQAWQEMNPQSTSRLTSERLPVSAEKIYEYTLMKETYLSVIDWMKSLELDYDAYSTWWLNYFLGEPKRKVLITGSFSNGKSSFINSILGEQLLITDLLPTTSVVTLLSYGETREMIEIHQQSISTIKTSELEHRTTIDHEKDGKHSTALISIQSNSAPLADYNVTLIDTPGFNDHEHTKNPTYDYLYLADEILFIFSAETPFKKTEKEILLKIKDARPDFPVRFILNKADYLDEDELDEVIEDVERKLSKQFGIQTQVIPYSSVHTGSMEKNELQRYFQKLNEVNVDQARIKKSIPYFKMLLDQFDHFVHEKEKQINTLALRKRKEVEELNALKQKALQVKNELTSKCIQEYVKLTTDIYHEVKEKTNIELKQYAEKIDVHTDFDQIHLILDEEMNQALEWKLRNQIIPQIYQKFGFWLFKTKEHFEPTERVLQSFGKEIEDIINTEQEMTFALNNDKFSEEMKHHLQQLVGSIDYKPIDILNKINPFQTFLKGVGRLLGGRSPSTTLRAEEYRQFLQNKSYDDAIAKYLYNITKSLGQFEATIRQQLDGTFQSFEQTLEGEIQNSKKDMLNHATHLKQLYNEKPNYTETIDMYKLKIRAIEIDMKQEVSIVVE</sequence>
<evidence type="ECO:0000259" key="2">
    <source>
        <dbReference type="Pfam" id="PF00350"/>
    </source>
</evidence>
<reference evidence="4" key="1">
    <citation type="submission" date="2016-10" db="EMBL/GenBank/DDBJ databases">
        <authorList>
            <person name="Varghese N."/>
            <person name="Submissions S."/>
        </authorList>
    </citation>
    <scope>NUCLEOTIDE SEQUENCE [LARGE SCALE GENOMIC DNA]</scope>
    <source>
        <strain evidence="4">IBRC-M10078</strain>
    </source>
</reference>
<dbReference type="OrthoDB" id="2953146at2"/>
<keyword evidence="1" id="KW-0175">Coiled coil</keyword>
<gene>
    <name evidence="3" type="ORF">SAMN05216565_10972</name>
</gene>